<protein>
    <submittedName>
        <fullName evidence="2">DUF4123 domain-containing protein</fullName>
    </submittedName>
</protein>
<dbReference type="InterPro" id="IPR025391">
    <property type="entry name" value="DUF4123"/>
</dbReference>
<evidence type="ECO:0000313" key="3">
    <source>
        <dbReference type="Proteomes" id="UP001315686"/>
    </source>
</evidence>
<dbReference type="Proteomes" id="UP001315686">
    <property type="component" value="Unassembled WGS sequence"/>
</dbReference>
<organism evidence="2 3">
    <name type="scientific">Harenicola maris</name>
    <dbReference type="NCBI Taxonomy" id="2841044"/>
    <lineage>
        <taxon>Bacteria</taxon>
        <taxon>Pseudomonadati</taxon>
        <taxon>Pseudomonadota</taxon>
        <taxon>Alphaproteobacteria</taxon>
        <taxon>Rhodobacterales</taxon>
        <taxon>Paracoccaceae</taxon>
        <taxon>Harenicola</taxon>
    </lineage>
</organism>
<dbReference type="Pfam" id="PF13503">
    <property type="entry name" value="DUF4123"/>
    <property type="match status" value="1"/>
</dbReference>
<evidence type="ECO:0000259" key="1">
    <source>
        <dbReference type="Pfam" id="PF13503"/>
    </source>
</evidence>
<dbReference type="RefSeq" id="WP_327794334.1">
    <property type="nucleotide sequence ID" value="NZ_JADQAZ010000002.1"/>
</dbReference>
<feature type="domain" description="DUF4123" evidence="1">
    <location>
        <begin position="61"/>
        <end position="182"/>
    </location>
</feature>
<evidence type="ECO:0000313" key="2">
    <source>
        <dbReference type="EMBL" id="MBT0958119.1"/>
    </source>
</evidence>
<keyword evidence="3" id="KW-1185">Reference proteome</keyword>
<proteinExistence type="predicted"/>
<dbReference type="EMBL" id="JADQAZ010000002">
    <property type="protein sequence ID" value="MBT0958119.1"/>
    <property type="molecule type" value="Genomic_DNA"/>
</dbReference>
<dbReference type="AlphaFoldDB" id="A0AAP2CPT7"/>
<reference evidence="2 3" key="1">
    <citation type="journal article" date="2021" name="Arch. Microbiol.">
        <title>Harenicola maris gen. nov., sp. nov. isolated from the Sea of Japan shallow sediments.</title>
        <authorList>
            <person name="Romanenko L.A."/>
            <person name="Kurilenko V.V."/>
            <person name="Chernysheva N.Y."/>
            <person name="Tekutyeva L.A."/>
            <person name="Velansky P.V."/>
            <person name="Svetashev V.I."/>
            <person name="Isaeva M.P."/>
        </authorList>
    </citation>
    <scope>NUCLEOTIDE SEQUENCE [LARGE SCALE GENOMIC DNA]</scope>
    <source>
        <strain evidence="2 3">KMM 3653</strain>
    </source>
</reference>
<comment type="caution">
    <text evidence="2">The sequence shown here is derived from an EMBL/GenBank/DDBJ whole genome shotgun (WGS) entry which is preliminary data.</text>
</comment>
<sequence length="458" mass="50998">MTDLPIPAPSPDTAERVTVEIVQAEIAIGALPDSDAPAWDRPSCPAGMIPEFAERPEGLRLYAVLDGVRRAEAVGMNNLDCLDPELPAEPLFQTGSAQDAQGPWLVDLSRAGREWDKFIEDFFADHMGKGTGVFLRCTAGFDELRSHLRGLLKVTHGEERRADRFFRFWDPLTTGVFLTHIAQRPEHVQRFCFTRSGAVIEWYVEDTAELFVRHTPCGAPAPMRARRPLHLDPADEAALGTVAMVALAQAISQWIGSDYSAQLNSPARSRLREIGNHVVARGRSFGFALKDEFSYLAHLMVHFGGWFFETEHVPELQAILWQPAPSRHQAMQQVFPAAWEASPFARVAQARAGFVADLQGLNDAPFFEDGALQPLVDRHFAAEDHHMLGRLWQVGVAHAQFQGAPDHTLTTIGLLTLLLGYRFYEDPFVMHAPVPTDTAGWEEMCRTCWDMAKETAHG</sequence>
<gene>
    <name evidence="2" type="ORF">IV417_12040</name>
</gene>
<accession>A0AAP2CPT7</accession>
<name>A0AAP2CPT7_9RHOB</name>